<feature type="transmembrane region" description="Helical" evidence="6">
    <location>
        <begin position="36"/>
        <end position="54"/>
    </location>
</feature>
<dbReference type="PANTHER" id="PTHR43370:SF1">
    <property type="entry name" value="GUANOSINE ABC TRANSPORTER PERMEASE PROTEIN NUPQ"/>
    <property type="match status" value="1"/>
</dbReference>
<dbReference type="PANTHER" id="PTHR43370">
    <property type="entry name" value="SUGAR ABC TRANSPORTER INTEGRAL MEMBRANE PROTEIN-RELATED"/>
    <property type="match status" value="1"/>
</dbReference>
<feature type="transmembrane region" description="Helical" evidence="6">
    <location>
        <begin position="273"/>
        <end position="291"/>
    </location>
</feature>
<dbReference type="Pfam" id="PF02653">
    <property type="entry name" value="BPD_transp_2"/>
    <property type="match status" value="1"/>
</dbReference>
<dbReference type="InterPro" id="IPR001851">
    <property type="entry name" value="ABC_transp_permease"/>
</dbReference>
<dbReference type="AlphaFoldDB" id="A0A2V1HZ32"/>
<dbReference type="EMBL" id="QEOP01000001">
    <property type="protein sequence ID" value="PVZ96207.1"/>
    <property type="molecule type" value="Genomic_DNA"/>
</dbReference>
<keyword evidence="5 6" id="KW-0472">Membrane</keyword>
<organism evidence="7 8">
    <name type="scientific">Amnibacterium flavum</name>
    <dbReference type="NCBI Taxonomy" id="2173173"/>
    <lineage>
        <taxon>Bacteria</taxon>
        <taxon>Bacillati</taxon>
        <taxon>Actinomycetota</taxon>
        <taxon>Actinomycetes</taxon>
        <taxon>Micrococcales</taxon>
        <taxon>Microbacteriaceae</taxon>
        <taxon>Amnibacterium</taxon>
    </lineage>
</organism>
<dbReference type="Proteomes" id="UP000244893">
    <property type="component" value="Unassembled WGS sequence"/>
</dbReference>
<dbReference type="GO" id="GO:0022857">
    <property type="term" value="F:transmembrane transporter activity"/>
    <property type="evidence" value="ECO:0007669"/>
    <property type="project" value="InterPro"/>
</dbReference>
<keyword evidence="4 6" id="KW-1133">Transmembrane helix</keyword>
<evidence type="ECO:0000256" key="5">
    <source>
        <dbReference type="ARBA" id="ARBA00023136"/>
    </source>
</evidence>
<feature type="transmembrane region" description="Helical" evidence="6">
    <location>
        <begin position="220"/>
        <end position="237"/>
    </location>
</feature>
<feature type="transmembrane region" description="Helical" evidence="6">
    <location>
        <begin position="60"/>
        <end position="81"/>
    </location>
</feature>
<feature type="transmembrane region" description="Helical" evidence="6">
    <location>
        <begin position="196"/>
        <end position="214"/>
    </location>
</feature>
<feature type="transmembrane region" description="Helical" evidence="6">
    <location>
        <begin position="148"/>
        <end position="164"/>
    </location>
</feature>
<sequence>MNVLGDFLALTLTSLIPILAPAIGGMFAERARASNIALDGCMLVAALAAIAVGAALGNPWFGLVAGVVAGAVYASILAFAAFVLRSDLLIAGIAANLLATGVTLLVVQNVLGSTGTYAPTGVQLIPRIPLGPLAEIPIVGAALDGQSVLLYLTVALFVVAAVVMNRTRFGVHVKAVGESDEAALAVGIKPVMIRTATLLISGALAGVGGAYLSISSVASFNSNLTGGLGFIAFAAVIFGRATPLGTILASLLFAVATALGIQLQGTGTVSPQLLHMLPYVATVVALAVQAISRRRRERFDVSETNYVPAIIPRG</sequence>
<accession>A0A2V1HZ32</accession>
<evidence type="ECO:0000313" key="7">
    <source>
        <dbReference type="EMBL" id="PVZ96207.1"/>
    </source>
</evidence>
<dbReference type="GO" id="GO:0005886">
    <property type="term" value="C:plasma membrane"/>
    <property type="evidence" value="ECO:0007669"/>
    <property type="project" value="UniProtKB-SubCell"/>
</dbReference>
<dbReference type="OrthoDB" id="9792579at2"/>
<evidence type="ECO:0000256" key="1">
    <source>
        <dbReference type="ARBA" id="ARBA00004651"/>
    </source>
</evidence>
<keyword evidence="8" id="KW-1185">Reference proteome</keyword>
<gene>
    <name evidence="7" type="ORF">DDQ50_07230</name>
</gene>
<proteinExistence type="predicted"/>
<evidence type="ECO:0000256" key="4">
    <source>
        <dbReference type="ARBA" id="ARBA00022989"/>
    </source>
</evidence>
<protein>
    <submittedName>
        <fullName evidence="7">ABC transporter permease</fullName>
    </submittedName>
</protein>
<feature type="transmembrane region" description="Helical" evidence="6">
    <location>
        <begin position="88"/>
        <end position="107"/>
    </location>
</feature>
<reference evidence="7 8" key="1">
    <citation type="submission" date="2018-05" db="EMBL/GenBank/DDBJ databases">
        <title>Amnibacterium sp. M8JJ-5, whole genome shotgun sequence.</title>
        <authorList>
            <person name="Tuo L."/>
        </authorList>
    </citation>
    <scope>NUCLEOTIDE SEQUENCE [LARGE SCALE GENOMIC DNA]</scope>
    <source>
        <strain evidence="7 8">M8JJ-5</strain>
    </source>
</reference>
<evidence type="ECO:0000313" key="8">
    <source>
        <dbReference type="Proteomes" id="UP000244893"/>
    </source>
</evidence>
<keyword evidence="2" id="KW-1003">Cell membrane</keyword>
<keyword evidence="3 6" id="KW-0812">Transmembrane</keyword>
<feature type="transmembrane region" description="Helical" evidence="6">
    <location>
        <begin position="244"/>
        <end position="261"/>
    </location>
</feature>
<comment type="subcellular location">
    <subcellularLocation>
        <location evidence="1">Cell membrane</location>
        <topology evidence="1">Multi-pass membrane protein</topology>
    </subcellularLocation>
</comment>
<dbReference type="CDD" id="cd06580">
    <property type="entry name" value="TM_PBP1_transp_TpRbsC_like"/>
    <property type="match status" value="1"/>
</dbReference>
<evidence type="ECO:0000256" key="2">
    <source>
        <dbReference type="ARBA" id="ARBA00022475"/>
    </source>
</evidence>
<evidence type="ECO:0000256" key="6">
    <source>
        <dbReference type="SAM" id="Phobius"/>
    </source>
</evidence>
<dbReference type="RefSeq" id="WP_116755941.1">
    <property type="nucleotide sequence ID" value="NZ_JBHUEX010000001.1"/>
</dbReference>
<evidence type="ECO:0000256" key="3">
    <source>
        <dbReference type="ARBA" id="ARBA00022692"/>
    </source>
</evidence>
<name>A0A2V1HZ32_9MICO</name>
<comment type="caution">
    <text evidence="7">The sequence shown here is derived from an EMBL/GenBank/DDBJ whole genome shotgun (WGS) entry which is preliminary data.</text>
</comment>
<feature type="transmembrane region" description="Helical" evidence="6">
    <location>
        <begin position="6"/>
        <end position="24"/>
    </location>
</feature>